<comment type="caution">
    <text evidence="13">The sequence shown here is derived from an EMBL/GenBank/DDBJ whole genome shotgun (WGS) entry which is preliminary data.</text>
</comment>
<dbReference type="GO" id="GO:0046872">
    <property type="term" value="F:metal ion binding"/>
    <property type="evidence" value="ECO:0007669"/>
    <property type="project" value="UniProtKB-KW"/>
</dbReference>
<dbReference type="AlphaFoldDB" id="A0A7C2A942"/>
<evidence type="ECO:0000259" key="12">
    <source>
        <dbReference type="Pfam" id="PF21654"/>
    </source>
</evidence>
<evidence type="ECO:0000256" key="4">
    <source>
        <dbReference type="ARBA" id="ARBA00022741"/>
    </source>
</evidence>
<dbReference type="Pfam" id="PF21654">
    <property type="entry name" value="DncV-like_NTFase"/>
    <property type="match status" value="1"/>
</dbReference>
<dbReference type="GO" id="GO:0051607">
    <property type="term" value="P:defense response to virus"/>
    <property type="evidence" value="ECO:0007669"/>
    <property type="project" value="UniProtKB-KW"/>
</dbReference>
<dbReference type="InterPro" id="IPR006116">
    <property type="entry name" value="NT_2-5OAS_ClassI-CCAase"/>
</dbReference>
<keyword evidence="3" id="KW-0479">Metal-binding</keyword>
<evidence type="ECO:0000256" key="3">
    <source>
        <dbReference type="ARBA" id="ARBA00022723"/>
    </source>
</evidence>
<evidence type="ECO:0000256" key="1">
    <source>
        <dbReference type="ARBA" id="ARBA00022679"/>
    </source>
</evidence>
<keyword evidence="4" id="KW-0547">Nucleotide-binding</keyword>
<dbReference type="GO" id="GO:0005524">
    <property type="term" value="F:ATP binding"/>
    <property type="evidence" value="ECO:0007669"/>
    <property type="project" value="UniProtKB-KW"/>
</dbReference>
<evidence type="ECO:0000256" key="7">
    <source>
        <dbReference type="ARBA" id="ARBA00023080"/>
    </source>
</evidence>
<organism evidence="13">
    <name type="scientific">Desulfofervidus auxilii</name>
    <dbReference type="NCBI Taxonomy" id="1621989"/>
    <lineage>
        <taxon>Bacteria</taxon>
        <taxon>Pseudomonadati</taxon>
        <taxon>Thermodesulfobacteriota</taxon>
        <taxon>Candidatus Desulfofervidia</taxon>
        <taxon>Candidatus Desulfofervidales</taxon>
        <taxon>Candidatus Desulfofervidaceae</taxon>
        <taxon>Candidatus Desulfofervidus</taxon>
    </lineage>
</organism>
<dbReference type="Proteomes" id="UP000885738">
    <property type="component" value="Unassembled WGS sequence"/>
</dbReference>
<keyword evidence="11" id="KW-0175">Coiled coil</keyword>
<dbReference type="EMBL" id="DRIH01000235">
    <property type="protein sequence ID" value="HEC68455.1"/>
    <property type="molecule type" value="Genomic_DNA"/>
</dbReference>
<gene>
    <name evidence="13" type="ORF">ENI35_06585</name>
</gene>
<evidence type="ECO:0000256" key="2">
    <source>
        <dbReference type="ARBA" id="ARBA00022695"/>
    </source>
</evidence>
<keyword evidence="7" id="KW-0546">Nucleotide metabolism</keyword>
<evidence type="ECO:0000256" key="9">
    <source>
        <dbReference type="ARBA" id="ARBA00044145"/>
    </source>
</evidence>
<keyword evidence="2" id="KW-0548">Nucleotidyltransferase</keyword>
<dbReference type="GO" id="GO:0009117">
    <property type="term" value="P:nucleotide metabolic process"/>
    <property type="evidence" value="ECO:0007669"/>
    <property type="project" value="UniProtKB-KW"/>
</dbReference>
<feature type="domain" description="Cyclic GMP-AMP synthase DncV-like nucleotidyltransferase" evidence="12">
    <location>
        <begin position="53"/>
        <end position="138"/>
    </location>
</feature>
<dbReference type="CDD" id="cd05400">
    <property type="entry name" value="NT_2-5OAS_ClassI-CCAase"/>
    <property type="match status" value="1"/>
</dbReference>
<keyword evidence="6" id="KW-0460">Magnesium</keyword>
<evidence type="ECO:0000256" key="11">
    <source>
        <dbReference type="SAM" id="Coils"/>
    </source>
</evidence>
<keyword evidence="8" id="KW-0051">Antiviral defense</keyword>
<evidence type="ECO:0000256" key="10">
    <source>
        <dbReference type="ARBA" id="ARBA00048304"/>
    </source>
</evidence>
<proteinExistence type="predicted"/>
<reference evidence="13" key="1">
    <citation type="journal article" date="2020" name="mSystems">
        <title>Genome- and Community-Level Interaction Insights into Carbon Utilization and Element Cycling Functions of Hydrothermarchaeota in Hydrothermal Sediment.</title>
        <authorList>
            <person name="Zhou Z."/>
            <person name="Liu Y."/>
            <person name="Xu W."/>
            <person name="Pan J."/>
            <person name="Luo Z.H."/>
            <person name="Li M."/>
        </authorList>
    </citation>
    <scope>NUCLEOTIDE SEQUENCE [LARGE SCALE GENOMIC DNA]</scope>
    <source>
        <strain evidence="13">HyVt-389</strain>
    </source>
</reference>
<name>A0A7C2A942_DESA2</name>
<comment type="catalytic activity">
    <reaction evidence="10">
        <text>GTP + ATP = 3',3'-cGAMP + 2 diphosphate</text>
        <dbReference type="Rhea" id="RHEA:35647"/>
        <dbReference type="ChEBI" id="CHEBI:30616"/>
        <dbReference type="ChEBI" id="CHEBI:33019"/>
        <dbReference type="ChEBI" id="CHEBI:37565"/>
        <dbReference type="ChEBI" id="CHEBI:71501"/>
    </reaction>
    <physiologicalReaction direction="left-to-right" evidence="10">
        <dbReference type="Rhea" id="RHEA:35648"/>
    </physiologicalReaction>
</comment>
<feature type="coiled-coil region" evidence="11">
    <location>
        <begin position="6"/>
        <end position="33"/>
    </location>
</feature>
<evidence type="ECO:0000256" key="6">
    <source>
        <dbReference type="ARBA" id="ARBA00022842"/>
    </source>
</evidence>
<protein>
    <recommendedName>
        <fullName evidence="9">Cyclic GMP-AMP synthase</fullName>
    </recommendedName>
</protein>
<evidence type="ECO:0000313" key="13">
    <source>
        <dbReference type="EMBL" id="HEC68455.1"/>
    </source>
</evidence>
<dbReference type="InterPro" id="IPR048445">
    <property type="entry name" value="DncV-like_NTFase"/>
</dbReference>
<accession>A0A7C2A942</accession>
<sequence>MNYSLKNKLNEALERLSDLLDISENHYKQAVERYQAIGGWLAREESTIAKYDPKIYPQGSFLLGTIVKPITDIEDYDIDLVCELDLTKKEISQKQLKDMVGNEVKRYAETNNMKHPPREGNRCWTLEYAEGAQFHMDILPALPDRESFKLFLESKGFSPVWTEFAIAITDKRHKNYEKIDEDWLRSNPKGYAMWFKERMKVQFERQRKLLAESIKANIEDVPEYKVKTPLQRAIQILKRHRDIMFVDDQENKPISIIITTLAAHAYNNEDNLLEALINIVNGMPKYIQYKQGKPWISNPVNPTENFADKWIKNPKLKEKFEQWLKKVKTDLEAILSSQDLHNIIEGLKPKFGDRIINEVASKLFPDYNSPEDTGKIVAPYIKISNPSKPWREKFGR</sequence>
<dbReference type="GO" id="GO:0016779">
    <property type="term" value="F:nucleotidyltransferase activity"/>
    <property type="evidence" value="ECO:0007669"/>
    <property type="project" value="UniProtKB-KW"/>
</dbReference>
<keyword evidence="1" id="KW-0808">Transferase</keyword>
<evidence type="ECO:0000256" key="8">
    <source>
        <dbReference type="ARBA" id="ARBA00023118"/>
    </source>
</evidence>
<evidence type="ECO:0000256" key="5">
    <source>
        <dbReference type="ARBA" id="ARBA00022840"/>
    </source>
</evidence>
<keyword evidence="5" id="KW-0067">ATP-binding</keyword>